<feature type="domain" description="Large ribosomal subunit protein uL10-like insertion" evidence="7">
    <location>
        <begin position="114"/>
        <end position="183"/>
    </location>
</feature>
<keyword evidence="9" id="KW-1185">Reference proteome</keyword>
<keyword evidence="3 5" id="KW-0689">Ribosomal protein</keyword>
<dbReference type="InterPro" id="IPR001790">
    <property type="entry name" value="Ribosomal_uL10"/>
</dbReference>
<sequence length="319" mass="34612">MGGGRKVDKTTRKSEYFVKMAEFLAVYNKILLVNADNVGSFQMQQIRQALRGDAIIFMGKNTLMKKAIRGYLEHNPDLERLIPFIKNNVGMVFSHLDLVYIRNKLLENKKAAPAKTGAIAPLDVHLPKGSCGLGPEKTGFFQNLSIPTKITRGQIELTNDFHLIRKNCKVGASEATLLNMLNISPFSYGLKVVTVYDKGSIYKADLLDLTTDDVMGIVEKGIANLNATALGMGYPLPGTITHSLTYGFRNILSVALGTDISFKEADAIKTILSDPEAMAKLQTSAKPAAKQADVVEQPADEPAADDSESGSEGIGGLFD</sequence>
<evidence type="ECO:0000256" key="2">
    <source>
        <dbReference type="ARBA" id="ARBA00008889"/>
    </source>
</evidence>
<dbReference type="InterPro" id="IPR030670">
    <property type="entry name" value="uL10_eukaryotes"/>
</dbReference>
<dbReference type="GO" id="GO:0002181">
    <property type="term" value="P:cytoplasmic translation"/>
    <property type="evidence" value="ECO:0007669"/>
    <property type="project" value="TreeGrafter"/>
</dbReference>
<dbReference type="Gene3D" id="3.90.105.20">
    <property type="match status" value="1"/>
</dbReference>
<dbReference type="InterPro" id="IPR043141">
    <property type="entry name" value="Ribosomal_uL10-like_sf"/>
</dbReference>
<evidence type="ECO:0000313" key="9">
    <source>
        <dbReference type="Proteomes" id="UP001165289"/>
    </source>
</evidence>
<dbReference type="Pfam" id="PF17777">
    <property type="entry name" value="RL10P_insert"/>
    <property type="match status" value="1"/>
</dbReference>
<dbReference type="Pfam" id="PF00466">
    <property type="entry name" value="Ribosomal_L10"/>
    <property type="match status" value="1"/>
</dbReference>
<dbReference type="InterPro" id="IPR043164">
    <property type="entry name" value="Ribosomal_uL10-like_insert_sf"/>
</dbReference>
<dbReference type="InterPro" id="IPR050323">
    <property type="entry name" value="Ribosomal_protein_uL10"/>
</dbReference>
<protein>
    <recommendedName>
        <fullName evidence="5">60S acidic ribosomal protein P0</fullName>
    </recommendedName>
</protein>
<name>A0AAV7KKV8_9METZ</name>
<evidence type="ECO:0000256" key="4">
    <source>
        <dbReference type="ARBA" id="ARBA00023274"/>
    </source>
</evidence>
<gene>
    <name evidence="8" type="ORF">LOD99_13453</name>
</gene>
<dbReference type="CDD" id="cd05795">
    <property type="entry name" value="Ribosomal_P0_L10e"/>
    <property type="match status" value="1"/>
</dbReference>
<accession>A0AAV7KKV8</accession>
<dbReference type="GO" id="GO:0070180">
    <property type="term" value="F:large ribosomal subunit rRNA binding"/>
    <property type="evidence" value="ECO:0007669"/>
    <property type="project" value="TreeGrafter"/>
</dbReference>
<dbReference type="FunFam" id="3.90.105.20:FF:000001">
    <property type="entry name" value="60S acidic ribosomal protein P0"/>
    <property type="match status" value="1"/>
</dbReference>
<evidence type="ECO:0000259" key="7">
    <source>
        <dbReference type="Pfam" id="PF17777"/>
    </source>
</evidence>
<dbReference type="Proteomes" id="UP001165289">
    <property type="component" value="Unassembled WGS sequence"/>
</dbReference>
<dbReference type="Gene3D" id="3.30.70.1730">
    <property type="match status" value="1"/>
</dbReference>
<dbReference type="PIRSF" id="PIRSF039087">
    <property type="entry name" value="L10E"/>
    <property type="match status" value="1"/>
</dbReference>
<dbReference type="GO" id="GO:0003735">
    <property type="term" value="F:structural constituent of ribosome"/>
    <property type="evidence" value="ECO:0007669"/>
    <property type="project" value="TreeGrafter"/>
</dbReference>
<evidence type="ECO:0000256" key="1">
    <source>
        <dbReference type="ARBA" id="ARBA00002200"/>
    </source>
</evidence>
<evidence type="ECO:0000313" key="8">
    <source>
        <dbReference type="EMBL" id="KAI6661580.1"/>
    </source>
</evidence>
<dbReference type="EMBL" id="JAKMXF010000011">
    <property type="protein sequence ID" value="KAI6661580.1"/>
    <property type="molecule type" value="Genomic_DNA"/>
</dbReference>
<dbReference type="PANTHER" id="PTHR45699:SF3">
    <property type="entry name" value="LARGE RIBOSOMAL SUBUNIT PROTEIN UL10"/>
    <property type="match status" value="1"/>
</dbReference>
<dbReference type="SUPFAM" id="SSF160369">
    <property type="entry name" value="Ribosomal protein L10-like"/>
    <property type="match status" value="1"/>
</dbReference>
<comment type="caution">
    <text evidence="8">The sequence shown here is derived from an EMBL/GenBank/DDBJ whole genome shotgun (WGS) entry which is preliminary data.</text>
</comment>
<dbReference type="GO" id="GO:0000027">
    <property type="term" value="P:ribosomal large subunit assembly"/>
    <property type="evidence" value="ECO:0007669"/>
    <property type="project" value="TreeGrafter"/>
</dbReference>
<dbReference type="InterPro" id="IPR040637">
    <property type="entry name" value="Ribosomal_uL10-like_insert"/>
</dbReference>
<feature type="compositionally biased region" description="Acidic residues" evidence="6">
    <location>
        <begin position="298"/>
        <end position="309"/>
    </location>
</feature>
<keyword evidence="4 5" id="KW-0687">Ribonucleoprotein</keyword>
<dbReference type="AlphaFoldDB" id="A0AAV7KKV8"/>
<comment type="similarity">
    <text evidence="2 5">Belongs to the universal ribosomal protein uL10 family.</text>
</comment>
<reference evidence="8 9" key="1">
    <citation type="journal article" date="2023" name="BMC Biol.">
        <title>The compact genome of the sponge Oopsacas minuta (Hexactinellida) is lacking key metazoan core genes.</title>
        <authorList>
            <person name="Santini S."/>
            <person name="Schenkelaars Q."/>
            <person name="Jourda C."/>
            <person name="Duchesne M."/>
            <person name="Belahbib H."/>
            <person name="Rocher C."/>
            <person name="Selva M."/>
            <person name="Riesgo A."/>
            <person name="Vervoort M."/>
            <person name="Leys S.P."/>
            <person name="Kodjabachian L."/>
            <person name="Le Bivic A."/>
            <person name="Borchiellini C."/>
            <person name="Claverie J.M."/>
            <person name="Renard E."/>
        </authorList>
    </citation>
    <scope>NUCLEOTIDE SEQUENCE [LARGE SCALE GENOMIC DNA]</scope>
    <source>
        <strain evidence="8">SPO-2</strain>
    </source>
</reference>
<proteinExistence type="inferred from homology"/>
<dbReference type="GO" id="GO:0022625">
    <property type="term" value="C:cytosolic large ribosomal subunit"/>
    <property type="evidence" value="ECO:0007669"/>
    <property type="project" value="TreeGrafter"/>
</dbReference>
<dbReference type="PANTHER" id="PTHR45699">
    <property type="entry name" value="60S ACIDIC RIBOSOMAL PROTEIN P0"/>
    <property type="match status" value="1"/>
</dbReference>
<evidence type="ECO:0000256" key="6">
    <source>
        <dbReference type="SAM" id="MobiDB-lite"/>
    </source>
</evidence>
<evidence type="ECO:0000256" key="5">
    <source>
        <dbReference type="PIRNR" id="PIRNR039087"/>
    </source>
</evidence>
<comment type="function">
    <text evidence="1 5">Ribosomal protein P0 is the functional equivalent of E.coli protein L10.</text>
</comment>
<evidence type="ECO:0000256" key="3">
    <source>
        <dbReference type="ARBA" id="ARBA00022980"/>
    </source>
</evidence>
<organism evidence="8 9">
    <name type="scientific">Oopsacas minuta</name>
    <dbReference type="NCBI Taxonomy" id="111878"/>
    <lineage>
        <taxon>Eukaryota</taxon>
        <taxon>Metazoa</taxon>
        <taxon>Porifera</taxon>
        <taxon>Hexactinellida</taxon>
        <taxon>Hexasterophora</taxon>
        <taxon>Lyssacinosida</taxon>
        <taxon>Leucopsacidae</taxon>
        <taxon>Oopsacas</taxon>
    </lineage>
</organism>
<feature type="region of interest" description="Disordered" evidence="6">
    <location>
        <begin position="282"/>
        <end position="319"/>
    </location>
</feature>